<name>A0A937XG48_UNCW3</name>
<dbReference type="SUPFAM" id="SSF89372">
    <property type="entry name" value="Fucose-specific lectin"/>
    <property type="match status" value="1"/>
</dbReference>
<dbReference type="SUPFAM" id="SSF50939">
    <property type="entry name" value="Sialidases"/>
    <property type="match status" value="1"/>
</dbReference>
<comment type="caution">
    <text evidence="1">The sequence shown here is derived from an EMBL/GenBank/DDBJ whole genome shotgun (WGS) entry which is preliminary data.</text>
</comment>
<dbReference type="EMBL" id="VGIR01000016">
    <property type="protein sequence ID" value="MBM3330998.1"/>
    <property type="molecule type" value="Genomic_DNA"/>
</dbReference>
<dbReference type="InterPro" id="IPR036278">
    <property type="entry name" value="Sialidase_sf"/>
</dbReference>
<protein>
    <submittedName>
        <fullName evidence="1">T9SS type A sorting domain-containing protein</fullName>
    </submittedName>
</protein>
<evidence type="ECO:0000313" key="1">
    <source>
        <dbReference type="EMBL" id="MBM3330998.1"/>
    </source>
</evidence>
<gene>
    <name evidence="1" type="ORF">FJY68_03995</name>
</gene>
<proteinExistence type="predicted"/>
<accession>A0A937XG48</accession>
<dbReference type="Proteomes" id="UP000779900">
    <property type="component" value="Unassembled WGS sequence"/>
</dbReference>
<organism evidence="1 2">
    <name type="scientific">candidate division WOR-3 bacterium</name>
    <dbReference type="NCBI Taxonomy" id="2052148"/>
    <lineage>
        <taxon>Bacteria</taxon>
        <taxon>Bacteria division WOR-3</taxon>
    </lineage>
</organism>
<dbReference type="AlphaFoldDB" id="A0A937XG48"/>
<reference evidence="1" key="1">
    <citation type="submission" date="2019-03" db="EMBL/GenBank/DDBJ databases">
        <title>Lake Tanganyika Metagenome-Assembled Genomes (MAGs).</title>
        <authorList>
            <person name="Tran P."/>
        </authorList>
    </citation>
    <scope>NUCLEOTIDE SEQUENCE</scope>
    <source>
        <strain evidence="1">K_DeepCast_150m_m2_040</strain>
    </source>
</reference>
<sequence>MPQQMGLLLALLIAYPDSARFVDRTAWEYAPGYATLRCSARDSTGALHVVYSNNFGNGPGQISDIYYKRSTDNGLTWSDTFNVSETGRPRSVYPALAIDRRGRLHCSWWEDEVEGEYEEVFYRCRDSIGWQPVERVSYLRQRAGDPYSSLVCDTMNRAHLVWNLPPSPVEPREVWYSVRDDSGWTTPENLTRNPADDCAPLVTMDRFDNILLTWNERADRDRVAYRLKRGGQWSSRQILDTTWETGSASTAADTAGRFHATWCRGYLRTTDTLVLLYYAAYDTAWSQPVLVSESIHGSGMVRPHSMTVDSAGKVYVAWPRKFLRPHDKVQYDILYRTFNGQKWSPIVNLTSDTVYSYCPHLGYPVTDAGVDLFWTSQVPNAPNRWDVMFLQLSPASSAVMAPWRARDPISDMRVWPSITAGQLHLEGTEPAAVYDLSGRRLLDLMPGANAVGHLAPGVYFLRPETAQTTKFIIQR</sequence>
<evidence type="ECO:0000313" key="2">
    <source>
        <dbReference type="Proteomes" id="UP000779900"/>
    </source>
</evidence>